<evidence type="ECO:0000256" key="14">
    <source>
        <dbReference type="ARBA" id="ARBA00069039"/>
    </source>
</evidence>
<keyword evidence="7" id="KW-0479">Metal-binding</keyword>
<dbReference type="SMART" id="SM00631">
    <property type="entry name" value="Zn_pept"/>
    <property type="match status" value="1"/>
</dbReference>
<dbReference type="EMBL" id="JABFTP020000103">
    <property type="protein sequence ID" value="KAL3276545.1"/>
    <property type="molecule type" value="Genomic_DNA"/>
</dbReference>
<organism evidence="17 18">
    <name type="scientific">Cryptolaemus montrouzieri</name>
    <dbReference type="NCBI Taxonomy" id="559131"/>
    <lineage>
        <taxon>Eukaryota</taxon>
        <taxon>Metazoa</taxon>
        <taxon>Ecdysozoa</taxon>
        <taxon>Arthropoda</taxon>
        <taxon>Hexapoda</taxon>
        <taxon>Insecta</taxon>
        <taxon>Pterygota</taxon>
        <taxon>Neoptera</taxon>
        <taxon>Endopterygota</taxon>
        <taxon>Coleoptera</taxon>
        <taxon>Polyphaga</taxon>
        <taxon>Cucujiformia</taxon>
        <taxon>Coccinelloidea</taxon>
        <taxon>Coccinellidae</taxon>
        <taxon>Scymninae</taxon>
        <taxon>Scymnini</taxon>
        <taxon>Cryptolaemus</taxon>
    </lineage>
</organism>
<reference evidence="17 18" key="1">
    <citation type="journal article" date="2021" name="BMC Biol.">
        <title>Horizontally acquired antibacterial genes associated with adaptive radiation of ladybird beetles.</title>
        <authorList>
            <person name="Li H.S."/>
            <person name="Tang X.F."/>
            <person name="Huang Y.H."/>
            <person name="Xu Z.Y."/>
            <person name="Chen M.L."/>
            <person name="Du X.Y."/>
            <person name="Qiu B.Y."/>
            <person name="Chen P.T."/>
            <person name="Zhang W."/>
            <person name="Slipinski A."/>
            <person name="Escalona H.E."/>
            <person name="Waterhouse R.M."/>
            <person name="Zwick A."/>
            <person name="Pang H."/>
        </authorList>
    </citation>
    <scope>NUCLEOTIDE SEQUENCE [LARGE SCALE GENOMIC DNA]</scope>
    <source>
        <strain evidence="17">SYSU2018</strain>
    </source>
</reference>
<keyword evidence="10" id="KW-0862">Zinc</keyword>
<evidence type="ECO:0000256" key="13">
    <source>
        <dbReference type="ARBA" id="ARBA00057299"/>
    </source>
</evidence>
<keyword evidence="8" id="KW-0732">Signal</keyword>
<dbReference type="SUPFAM" id="SSF53187">
    <property type="entry name" value="Zn-dependent exopeptidases"/>
    <property type="match status" value="1"/>
</dbReference>
<name>A0ABD2NDM6_9CUCU</name>
<dbReference type="PROSITE" id="PS52035">
    <property type="entry name" value="PEPTIDASE_M14"/>
    <property type="match status" value="1"/>
</dbReference>
<dbReference type="InterPro" id="IPR003146">
    <property type="entry name" value="M14A_act_pep"/>
</dbReference>
<comment type="function">
    <text evidence="13">Involved in the digestion of the blood meal.</text>
</comment>
<evidence type="ECO:0000256" key="3">
    <source>
        <dbReference type="ARBA" id="ARBA00005988"/>
    </source>
</evidence>
<keyword evidence="6" id="KW-0645">Protease</keyword>
<dbReference type="InterPro" id="IPR036990">
    <property type="entry name" value="M14A-like_propep"/>
</dbReference>
<dbReference type="PRINTS" id="PR00765">
    <property type="entry name" value="CRBOXYPTASEA"/>
</dbReference>
<dbReference type="GO" id="GO:0046872">
    <property type="term" value="F:metal ion binding"/>
    <property type="evidence" value="ECO:0007669"/>
    <property type="project" value="UniProtKB-KW"/>
</dbReference>
<dbReference type="Pfam" id="PF02244">
    <property type="entry name" value="Propep_M14"/>
    <property type="match status" value="1"/>
</dbReference>
<keyword evidence="18" id="KW-1185">Reference proteome</keyword>
<dbReference type="FunFam" id="3.40.630.10:FF:000040">
    <property type="entry name" value="zinc carboxypeptidase"/>
    <property type="match status" value="1"/>
</dbReference>
<dbReference type="GO" id="GO:0004180">
    <property type="term" value="F:carboxypeptidase activity"/>
    <property type="evidence" value="ECO:0007669"/>
    <property type="project" value="UniProtKB-KW"/>
</dbReference>
<accession>A0ABD2NDM6</accession>
<evidence type="ECO:0000256" key="9">
    <source>
        <dbReference type="ARBA" id="ARBA00022801"/>
    </source>
</evidence>
<feature type="domain" description="Peptidase M14" evidence="16">
    <location>
        <begin position="113"/>
        <end position="406"/>
    </location>
</feature>
<keyword evidence="5" id="KW-0121">Carboxypeptidase</keyword>
<evidence type="ECO:0000256" key="7">
    <source>
        <dbReference type="ARBA" id="ARBA00022723"/>
    </source>
</evidence>
<dbReference type="Proteomes" id="UP001516400">
    <property type="component" value="Unassembled WGS sequence"/>
</dbReference>
<feature type="active site" description="Proton donor/acceptor" evidence="15">
    <location>
        <position position="372"/>
    </location>
</feature>
<evidence type="ECO:0000256" key="15">
    <source>
        <dbReference type="PROSITE-ProRule" id="PRU01379"/>
    </source>
</evidence>
<evidence type="ECO:0000313" key="18">
    <source>
        <dbReference type="Proteomes" id="UP001516400"/>
    </source>
</evidence>
<keyword evidence="9" id="KW-0378">Hydrolase</keyword>
<comment type="similarity">
    <text evidence="3 15">Belongs to the peptidase M14 family.</text>
</comment>
<evidence type="ECO:0000256" key="8">
    <source>
        <dbReference type="ARBA" id="ARBA00022729"/>
    </source>
</evidence>
<evidence type="ECO:0000256" key="5">
    <source>
        <dbReference type="ARBA" id="ARBA00022645"/>
    </source>
</evidence>
<dbReference type="InterPro" id="IPR000834">
    <property type="entry name" value="Peptidase_M14"/>
</dbReference>
<dbReference type="Gene3D" id="3.30.70.340">
    <property type="entry name" value="Metallocarboxypeptidase-like"/>
    <property type="match status" value="1"/>
</dbReference>
<protein>
    <recommendedName>
        <fullName evidence="14">Zinc carboxypeptidase A 1</fullName>
    </recommendedName>
</protein>
<dbReference type="PROSITE" id="PS00133">
    <property type="entry name" value="CARBOXYPEPT_ZN_2"/>
    <property type="match status" value="1"/>
</dbReference>
<evidence type="ECO:0000256" key="10">
    <source>
        <dbReference type="ARBA" id="ARBA00022833"/>
    </source>
</evidence>
<dbReference type="SUPFAM" id="SSF54897">
    <property type="entry name" value="Protease propeptides/inhibitors"/>
    <property type="match status" value="1"/>
</dbReference>
<evidence type="ECO:0000256" key="4">
    <source>
        <dbReference type="ARBA" id="ARBA00022525"/>
    </source>
</evidence>
<comment type="subcellular location">
    <subcellularLocation>
        <location evidence="2">Secreted</location>
    </subcellularLocation>
</comment>
<dbReference type="InterPro" id="IPR057247">
    <property type="entry name" value="CARBOXYPEPT_ZN_2"/>
</dbReference>
<comment type="caution">
    <text evidence="17">The sequence shown here is derived from an EMBL/GenBank/DDBJ whole genome shotgun (WGS) entry which is preliminary data.</text>
</comment>
<gene>
    <name evidence="17" type="ORF">HHI36_011920</name>
</gene>
<dbReference type="PANTHER" id="PTHR11705:SF153">
    <property type="entry name" value="ZINC CARBOXYPEPTIDASE A 1-LIKE PROTEIN"/>
    <property type="match status" value="1"/>
</dbReference>
<comment type="cofactor">
    <cofactor evidence="1">
        <name>Zn(2+)</name>
        <dbReference type="ChEBI" id="CHEBI:29105"/>
    </cofactor>
</comment>
<dbReference type="AlphaFoldDB" id="A0ABD2NDM6"/>
<dbReference type="FunFam" id="3.30.70.340:FF:000002">
    <property type="entry name" value="Carboxypeptidase A"/>
    <property type="match status" value="1"/>
</dbReference>
<proteinExistence type="inferred from homology"/>
<evidence type="ECO:0000256" key="12">
    <source>
        <dbReference type="ARBA" id="ARBA00023157"/>
    </source>
</evidence>
<dbReference type="GO" id="GO:0006508">
    <property type="term" value="P:proteolysis"/>
    <property type="evidence" value="ECO:0007669"/>
    <property type="project" value="UniProtKB-KW"/>
</dbReference>
<keyword evidence="12" id="KW-1015">Disulfide bond</keyword>
<dbReference type="CDD" id="cd03860">
    <property type="entry name" value="M14_CP_A-B_like"/>
    <property type="match status" value="1"/>
</dbReference>
<evidence type="ECO:0000313" key="17">
    <source>
        <dbReference type="EMBL" id="KAL3276545.1"/>
    </source>
</evidence>
<evidence type="ECO:0000256" key="6">
    <source>
        <dbReference type="ARBA" id="ARBA00022670"/>
    </source>
</evidence>
<dbReference type="PANTHER" id="PTHR11705">
    <property type="entry name" value="PROTEASE FAMILY M14 CARBOXYPEPTIDASE A,B"/>
    <property type="match status" value="1"/>
</dbReference>
<dbReference type="GO" id="GO:0008237">
    <property type="term" value="F:metallopeptidase activity"/>
    <property type="evidence" value="ECO:0007669"/>
    <property type="project" value="UniProtKB-KW"/>
</dbReference>
<keyword evidence="4" id="KW-0964">Secreted</keyword>
<evidence type="ECO:0000259" key="16">
    <source>
        <dbReference type="PROSITE" id="PS52035"/>
    </source>
</evidence>
<dbReference type="Pfam" id="PF00246">
    <property type="entry name" value="Peptidase_M14"/>
    <property type="match status" value="1"/>
</dbReference>
<dbReference type="GO" id="GO:0005576">
    <property type="term" value="C:extracellular region"/>
    <property type="evidence" value="ECO:0007669"/>
    <property type="project" value="UniProtKB-SubCell"/>
</dbReference>
<sequence length="414" mass="47409">MIILLLLLVGSSLATQRINYENYQVIRAIPTSEKSLRDLYEFVKKQPHLTYWKEPSNVGSAVDIMVSPKYKNSLEHFLKVNGIKSNIFIPDVGQLINEEKSSSGNSSAFGWDQYHTLDEINTWLQNLTERFDEVKLIIIGRTYEGRNLTGVHISFSPNNSDRAVFVESNIHAEEWITSAVSTFILNEILTSNDSDVRKMAESYDWYFLPVANPDGFVYSHEVDRTWRKTRTPYARGLFYGADPNRNWDNHWHECGASSEPWSGNYAGPYPFSEICTKTMSEYLSTIGEKLVAYFDFHSYSQLLMVPYGYSPLPLDNYNLTYNIGLDAVKSLAKRYGTQYTVGNIYNTIYPASGSSADWVKASFRTPLVYAYELRDTGRYGFILPPDQIIPTSLETLDSIVTILRDYEETRNELL</sequence>
<evidence type="ECO:0000256" key="2">
    <source>
        <dbReference type="ARBA" id="ARBA00004613"/>
    </source>
</evidence>
<dbReference type="Gene3D" id="3.40.630.10">
    <property type="entry name" value="Zn peptidases"/>
    <property type="match status" value="1"/>
</dbReference>
<evidence type="ECO:0000256" key="1">
    <source>
        <dbReference type="ARBA" id="ARBA00001947"/>
    </source>
</evidence>
<evidence type="ECO:0000256" key="11">
    <source>
        <dbReference type="ARBA" id="ARBA00023049"/>
    </source>
</evidence>
<keyword evidence="11" id="KW-0482">Metalloprotease</keyword>